<evidence type="ECO:0000259" key="3">
    <source>
        <dbReference type="Pfam" id="PF13359"/>
    </source>
</evidence>
<dbReference type="EMBL" id="QOIP01000004">
    <property type="protein sequence ID" value="RLU23819.1"/>
    <property type="molecule type" value="Genomic_DNA"/>
</dbReference>
<reference evidence="4" key="1">
    <citation type="journal article" date="2018" name="Genome Res.">
        <title>The genomic architecture and molecular evolution of ant odorant receptors.</title>
        <authorList>
            <person name="McKenzie S.K."/>
            <person name="Kronauer D.J.C."/>
        </authorList>
    </citation>
    <scope>NUCLEOTIDE SEQUENCE [LARGE SCALE GENOMIC DNA]</scope>
    <source>
        <strain evidence="4">Clonal line C1</strain>
    </source>
</reference>
<accession>A0A3L8DV81</accession>
<comment type="caution">
    <text evidence="4">The sequence shown here is derived from an EMBL/GenBank/DDBJ whole genome shotgun (WGS) entry which is preliminary data.</text>
</comment>
<feature type="domain" description="DDE Tnp4" evidence="3">
    <location>
        <begin position="6"/>
        <end position="89"/>
    </location>
</feature>
<keyword evidence="2" id="KW-0479">Metal-binding</keyword>
<dbReference type="InterPro" id="IPR027806">
    <property type="entry name" value="HARBI1_dom"/>
</dbReference>
<comment type="cofactor">
    <cofactor evidence="1">
        <name>a divalent metal cation</name>
        <dbReference type="ChEBI" id="CHEBI:60240"/>
    </cofactor>
</comment>
<name>A0A3L8DV81_OOCBI</name>
<organism evidence="4">
    <name type="scientific">Ooceraea biroi</name>
    <name type="common">Clonal raider ant</name>
    <name type="synonym">Cerapachys biroi</name>
    <dbReference type="NCBI Taxonomy" id="2015173"/>
    <lineage>
        <taxon>Eukaryota</taxon>
        <taxon>Metazoa</taxon>
        <taxon>Ecdysozoa</taxon>
        <taxon>Arthropoda</taxon>
        <taxon>Hexapoda</taxon>
        <taxon>Insecta</taxon>
        <taxon>Pterygota</taxon>
        <taxon>Neoptera</taxon>
        <taxon>Endopterygota</taxon>
        <taxon>Hymenoptera</taxon>
        <taxon>Apocrita</taxon>
        <taxon>Aculeata</taxon>
        <taxon>Formicoidea</taxon>
        <taxon>Formicidae</taxon>
        <taxon>Dorylinae</taxon>
        <taxon>Ooceraea</taxon>
    </lineage>
</organism>
<evidence type="ECO:0000313" key="4">
    <source>
        <dbReference type="EMBL" id="RLU23819.1"/>
    </source>
</evidence>
<dbReference type="AlphaFoldDB" id="A0A3L8DV81"/>
<dbReference type="Proteomes" id="UP000279307">
    <property type="component" value="Chromosome 4"/>
</dbReference>
<dbReference type="GO" id="GO:0046872">
    <property type="term" value="F:metal ion binding"/>
    <property type="evidence" value="ECO:0007669"/>
    <property type="project" value="UniProtKB-KW"/>
</dbReference>
<reference evidence="4" key="2">
    <citation type="submission" date="2018-07" db="EMBL/GenBank/DDBJ databases">
        <authorList>
            <person name="Mckenzie S.K."/>
            <person name="Kronauer D.J.C."/>
        </authorList>
    </citation>
    <scope>NUCLEOTIDE SEQUENCE</scope>
    <source>
        <strain evidence="4">Clonal line C1</strain>
    </source>
</reference>
<sequence>MTRWFQENDIVIVDRGYRDAIELLARLGIVWKMPALLEANERQLSTEDANDSRLVTKSRWIVEARNGHIKSIFKFLREMIQIQHLPNLRDFYRIAGDIINKCHPPILMEGVNAEMAQQLLGKAREPNVIQALVENLNTKNAQRWIRLDAEQLLDFPVLTLDFLKNLTVGVYQIKLAASYVKDKLQRDEEEEFQLEMLRDVNRLPQLGLMRVRIFSRFRNATKYQLWISYRPTDDNEVDDGMDNDEHTPIQGYYCT</sequence>
<protein>
    <recommendedName>
        <fullName evidence="3">DDE Tnp4 domain-containing protein</fullName>
    </recommendedName>
</protein>
<proteinExistence type="predicted"/>
<evidence type="ECO:0000256" key="2">
    <source>
        <dbReference type="ARBA" id="ARBA00022723"/>
    </source>
</evidence>
<evidence type="ECO:0000256" key="1">
    <source>
        <dbReference type="ARBA" id="ARBA00001968"/>
    </source>
</evidence>
<gene>
    <name evidence="4" type="ORF">DMN91_004027</name>
</gene>
<dbReference type="Pfam" id="PF13359">
    <property type="entry name" value="DDE_Tnp_4"/>
    <property type="match status" value="1"/>
</dbReference>